<keyword evidence="1" id="KW-1133">Transmembrane helix</keyword>
<accession>G6AWG1</accession>
<keyword evidence="1" id="KW-0812">Transmembrane</keyword>
<gene>
    <name evidence="2" type="ORF">HMPREF0673_00959</name>
</gene>
<dbReference type="EMBL" id="AFZZ01000090">
    <property type="protein sequence ID" value="EHJ41239.1"/>
    <property type="molecule type" value="Genomic_DNA"/>
</dbReference>
<reference evidence="2 3" key="1">
    <citation type="submission" date="2011-08" db="EMBL/GenBank/DDBJ databases">
        <authorList>
            <person name="Weinstock G."/>
            <person name="Sodergren E."/>
            <person name="Clifton S."/>
            <person name="Fulton L."/>
            <person name="Fulton B."/>
            <person name="Courtney L."/>
            <person name="Fronick C."/>
            <person name="Harrison M."/>
            <person name="Strong C."/>
            <person name="Farmer C."/>
            <person name="Delahaunty K."/>
            <person name="Markovic C."/>
            <person name="Hall O."/>
            <person name="Minx P."/>
            <person name="Tomlinson C."/>
            <person name="Mitreva M."/>
            <person name="Hou S."/>
            <person name="Chen J."/>
            <person name="Wollam A."/>
            <person name="Pepin K.H."/>
            <person name="Johnson M."/>
            <person name="Bhonagiri V."/>
            <person name="Zhang X."/>
            <person name="Suruliraj S."/>
            <person name="Warren W."/>
            <person name="Chinwalla A."/>
            <person name="Mardis E.R."/>
            <person name="Wilson R.K."/>
        </authorList>
    </citation>
    <scope>NUCLEOTIDE SEQUENCE [LARGE SCALE GENOMIC DNA]</scope>
    <source>
        <strain evidence="2 3">DSM 18206</strain>
    </source>
</reference>
<proteinExistence type="predicted"/>
<dbReference type="HOGENOM" id="CLU_2956861_0_0_10"/>
<evidence type="ECO:0000313" key="3">
    <source>
        <dbReference type="Proteomes" id="UP000004407"/>
    </source>
</evidence>
<dbReference type="PATRIC" id="fig|1002367.3.peg.762"/>
<evidence type="ECO:0000256" key="1">
    <source>
        <dbReference type="SAM" id="Phobius"/>
    </source>
</evidence>
<dbReference type="AlphaFoldDB" id="G6AWG1"/>
<comment type="caution">
    <text evidence="2">The sequence shown here is derived from an EMBL/GenBank/DDBJ whole genome shotgun (WGS) entry which is preliminary data.</text>
</comment>
<sequence>MSNVISYYRVVAGALSVIVIMIVAAIITPPDLMTLVLITIPLYLLYEVSVRIVKIVESK</sequence>
<feature type="transmembrane region" description="Helical" evidence="1">
    <location>
        <begin position="7"/>
        <end position="27"/>
    </location>
</feature>
<keyword evidence="1" id="KW-0472">Membrane</keyword>
<name>G6AWG1_9BACT</name>
<protein>
    <submittedName>
        <fullName evidence="2">Uncharacterized protein</fullName>
    </submittedName>
</protein>
<dbReference type="Proteomes" id="UP000004407">
    <property type="component" value="Unassembled WGS sequence"/>
</dbReference>
<feature type="transmembrane region" description="Helical" evidence="1">
    <location>
        <begin position="33"/>
        <end position="53"/>
    </location>
</feature>
<evidence type="ECO:0000313" key="2">
    <source>
        <dbReference type="EMBL" id="EHJ41239.1"/>
    </source>
</evidence>
<organism evidence="2 3">
    <name type="scientific">Leyella stercorea DSM 18206</name>
    <dbReference type="NCBI Taxonomy" id="1002367"/>
    <lineage>
        <taxon>Bacteria</taxon>
        <taxon>Pseudomonadati</taxon>
        <taxon>Bacteroidota</taxon>
        <taxon>Bacteroidia</taxon>
        <taxon>Bacteroidales</taxon>
        <taxon>Prevotellaceae</taxon>
        <taxon>Leyella</taxon>
    </lineage>
</organism>